<dbReference type="InterPro" id="IPR000835">
    <property type="entry name" value="HTH_MarR-typ"/>
</dbReference>
<dbReference type="InterPro" id="IPR039422">
    <property type="entry name" value="MarR/SlyA-like"/>
</dbReference>
<evidence type="ECO:0000259" key="4">
    <source>
        <dbReference type="PROSITE" id="PS50995"/>
    </source>
</evidence>
<dbReference type="RefSeq" id="WP_277568611.1">
    <property type="nucleotide sequence ID" value="NZ_JAPDHZ010000008.1"/>
</dbReference>
<evidence type="ECO:0000256" key="1">
    <source>
        <dbReference type="ARBA" id="ARBA00023015"/>
    </source>
</evidence>
<reference evidence="5 6" key="1">
    <citation type="submission" date="2022-10" db="EMBL/GenBank/DDBJ databases">
        <title>Comparative genomic analysis of Cohnella hashimotonis sp. nov., isolated from the International Space Station.</title>
        <authorList>
            <person name="Simpson A."/>
            <person name="Venkateswaran K."/>
        </authorList>
    </citation>
    <scope>NUCLEOTIDE SEQUENCE [LARGE SCALE GENOMIC DNA]</scope>
    <source>
        <strain evidence="5 6">DSM 18997</strain>
    </source>
</reference>
<dbReference type="GO" id="GO:0003677">
    <property type="term" value="F:DNA binding"/>
    <property type="evidence" value="ECO:0007669"/>
    <property type="project" value="UniProtKB-KW"/>
</dbReference>
<sequence>MSDASPDEGFLQSCLFFTANRLGRAITRIAEEEFAPTGLTPMYGYAIRLVNGRPGVTQKELAEKLSIAPSTLTRFIDKLETKQLVRRSVQGKTVLLYPTPKGQALESEIRLASKRLKARYKEILGDAAADALSDGILSAGTRLEKGVAADERDA</sequence>
<dbReference type="EMBL" id="JAPDHZ010000008">
    <property type="protein sequence ID" value="MDG0794892.1"/>
    <property type="molecule type" value="Genomic_DNA"/>
</dbReference>
<accession>A0A9X4KMC3</accession>
<dbReference type="Pfam" id="PF01047">
    <property type="entry name" value="MarR"/>
    <property type="match status" value="1"/>
</dbReference>
<protein>
    <submittedName>
        <fullName evidence="5">MarR family transcriptional regulator</fullName>
    </submittedName>
</protein>
<dbReference type="AlphaFoldDB" id="A0A9X4KMC3"/>
<dbReference type="PRINTS" id="PR00598">
    <property type="entry name" value="HTHMARR"/>
</dbReference>
<evidence type="ECO:0000313" key="6">
    <source>
        <dbReference type="Proteomes" id="UP001153387"/>
    </source>
</evidence>
<dbReference type="PROSITE" id="PS50995">
    <property type="entry name" value="HTH_MARR_2"/>
    <property type="match status" value="1"/>
</dbReference>
<keyword evidence="3" id="KW-0804">Transcription</keyword>
<comment type="caution">
    <text evidence="5">The sequence shown here is derived from an EMBL/GenBank/DDBJ whole genome shotgun (WGS) entry which is preliminary data.</text>
</comment>
<dbReference type="SUPFAM" id="SSF46785">
    <property type="entry name" value="Winged helix' DNA-binding domain"/>
    <property type="match status" value="1"/>
</dbReference>
<dbReference type="GO" id="GO:0003700">
    <property type="term" value="F:DNA-binding transcription factor activity"/>
    <property type="evidence" value="ECO:0007669"/>
    <property type="project" value="InterPro"/>
</dbReference>
<gene>
    <name evidence="5" type="ORF">OMP38_31740</name>
</gene>
<evidence type="ECO:0000256" key="2">
    <source>
        <dbReference type="ARBA" id="ARBA00023125"/>
    </source>
</evidence>
<dbReference type="Proteomes" id="UP001153387">
    <property type="component" value="Unassembled WGS sequence"/>
</dbReference>
<dbReference type="GO" id="GO:0006950">
    <property type="term" value="P:response to stress"/>
    <property type="evidence" value="ECO:0007669"/>
    <property type="project" value="TreeGrafter"/>
</dbReference>
<dbReference type="PANTHER" id="PTHR33164">
    <property type="entry name" value="TRANSCRIPTIONAL REGULATOR, MARR FAMILY"/>
    <property type="match status" value="1"/>
</dbReference>
<keyword evidence="1" id="KW-0805">Transcription regulation</keyword>
<feature type="domain" description="HTH marR-type" evidence="4">
    <location>
        <begin position="12"/>
        <end position="145"/>
    </location>
</feature>
<dbReference type="InterPro" id="IPR036388">
    <property type="entry name" value="WH-like_DNA-bd_sf"/>
</dbReference>
<dbReference type="SMART" id="SM00347">
    <property type="entry name" value="HTH_MARR"/>
    <property type="match status" value="1"/>
</dbReference>
<evidence type="ECO:0000313" key="5">
    <source>
        <dbReference type="EMBL" id="MDG0794892.1"/>
    </source>
</evidence>
<keyword evidence="6" id="KW-1185">Reference proteome</keyword>
<keyword evidence="2" id="KW-0238">DNA-binding</keyword>
<name>A0A9X4KMC3_9BACL</name>
<evidence type="ECO:0000256" key="3">
    <source>
        <dbReference type="ARBA" id="ARBA00023163"/>
    </source>
</evidence>
<proteinExistence type="predicted"/>
<organism evidence="5 6">
    <name type="scientific">Cohnella ginsengisoli</name>
    <dbReference type="NCBI Taxonomy" id="425004"/>
    <lineage>
        <taxon>Bacteria</taxon>
        <taxon>Bacillati</taxon>
        <taxon>Bacillota</taxon>
        <taxon>Bacilli</taxon>
        <taxon>Bacillales</taxon>
        <taxon>Paenibacillaceae</taxon>
        <taxon>Cohnella</taxon>
    </lineage>
</organism>
<dbReference type="PANTHER" id="PTHR33164:SF64">
    <property type="entry name" value="TRANSCRIPTIONAL REGULATOR SLYA"/>
    <property type="match status" value="1"/>
</dbReference>
<dbReference type="InterPro" id="IPR036390">
    <property type="entry name" value="WH_DNA-bd_sf"/>
</dbReference>
<dbReference type="Gene3D" id="1.10.10.10">
    <property type="entry name" value="Winged helix-like DNA-binding domain superfamily/Winged helix DNA-binding domain"/>
    <property type="match status" value="1"/>
</dbReference>